<evidence type="ECO:0000256" key="3">
    <source>
        <dbReference type="RuleBase" id="RU362119"/>
    </source>
</evidence>
<dbReference type="OrthoDB" id="9803927at2"/>
<feature type="chain" id="PRO_5011329774" evidence="3">
    <location>
        <begin position="22"/>
        <end position="670"/>
    </location>
</feature>
<gene>
    <name evidence="6" type="ORF">SAMN05216289_11613</name>
</gene>
<evidence type="ECO:0000313" key="7">
    <source>
        <dbReference type="Proteomes" id="UP000198575"/>
    </source>
</evidence>
<dbReference type="PANTHER" id="PTHR11575">
    <property type="entry name" value="5'-NUCLEOTIDASE-RELATED"/>
    <property type="match status" value="1"/>
</dbReference>
<dbReference type="InterPro" id="IPR008334">
    <property type="entry name" value="5'-Nucleotdase_C"/>
</dbReference>
<evidence type="ECO:0000256" key="1">
    <source>
        <dbReference type="ARBA" id="ARBA00006654"/>
    </source>
</evidence>
<feature type="domain" description="Calcineurin-like phosphoesterase" evidence="4">
    <location>
        <begin position="43"/>
        <end position="293"/>
    </location>
</feature>
<evidence type="ECO:0000256" key="2">
    <source>
        <dbReference type="ARBA" id="ARBA00022729"/>
    </source>
</evidence>
<dbReference type="AlphaFoldDB" id="A0A1I4YA50"/>
<keyword evidence="3" id="KW-0547">Nucleotide-binding</keyword>
<dbReference type="PANTHER" id="PTHR11575:SF6">
    <property type="entry name" value="2',3'-CYCLIC-NUCLEOTIDE 2'-PHOSPHODIESTERASE_3'-NUCLEOTIDASE"/>
    <property type="match status" value="1"/>
</dbReference>
<feature type="domain" description="5'-Nucleotidase C-terminal" evidence="5">
    <location>
        <begin position="460"/>
        <end position="578"/>
    </location>
</feature>
<dbReference type="SUPFAM" id="SSF56300">
    <property type="entry name" value="Metallo-dependent phosphatases"/>
    <property type="match status" value="1"/>
</dbReference>
<dbReference type="Gene3D" id="3.60.21.10">
    <property type="match status" value="1"/>
</dbReference>
<dbReference type="InterPro" id="IPR036907">
    <property type="entry name" value="5'-Nucleotdase_C_sf"/>
</dbReference>
<keyword evidence="3" id="KW-0378">Hydrolase</keyword>
<dbReference type="Pfam" id="PF00149">
    <property type="entry name" value="Metallophos"/>
    <property type="match status" value="1"/>
</dbReference>
<dbReference type="Gene3D" id="3.90.780.10">
    <property type="entry name" value="5'-Nucleotidase, C-terminal domain"/>
    <property type="match status" value="1"/>
</dbReference>
<dbReference type="PRINTS" id="PR01607">
    <property type="entry name" value="APYRASEFAMLY"/>
</dbReference>
<dbReference type="PROSITE" id="PS51257">
    <property type="entry name" value="PROKAR_LIPOPROTEIN"/>
    <property type="match status" value="1"/>
</dbReference>
<proteinExistence type="inferred from homology"/>
<dbReference type="NCBIfam" id="NF006938">
    <property type="entry name" value="PRK09420.1"/>
    <property type="match status" value="1"/>
</dbReference>
<dbReference type="PROSITE" id="PS00786">
    <property type="entry name" value="5_NUCLEOTIDASE_2"/>
    <property type="match status" value="1"/>
</dbReference>
<dbReference type="InterPro" id="IPR004843">
    <property type="entry name" value="Calcineurin-like_PHP"/>
</dbReference>
<dbReference type="RefSeq" id="WP_092408114.1">
    <property type="nucleotide sequence ID" value="NZ_FOVF01000016.1"/>
</dbReference>
<comment type="similarity">
    <text evidence="1 3">Belongs to the 5'-nucleotidase family.</text>
</comment>
<dbReference type="GO" id="GO:0046872">
    <property type="term" value="F:metal ion binding"/>
    <property type="evidence" value="ECO:0007669"/>
    <property type="project" value="InterPro"/>
</dbReference>
<evidence type="ECO:0000259" key="4">
    <source>
        <dbReference type="Pfam" id="PF00149"/>
    </source>
</evidence>
<organism evidence="6 7">
    <name type="scientific">Dokdonella immobilis</name>
    <dbReference type="NCBI Taxonomy" id="578942"/>
    <lineage>
        <taxon>Bacteria</taxon>
        <taxon>Pseudomonadati</taxon>
        <taxon>Pseudomonadota</taxon>
        <taxon>Gammaproteobacteria</taxon>
        <taxon>Lysobacterales</taxon>
        <taxon>Rhodanobacteraceae</taxon>
        <taxon>Dokdonella</taxon>
    </lineage>
</organism>
<keyword evidence="7" id="KW-1185">Reference proteome</keyword>
<dbReference type="STRING" id="578942.SAMN05216289_11613"/>
<dbReference type="GO" id="GO:0016788">
    <property type="term" value="F:hydrolase activity, acting on ester bonds"/>
    <property type="evidence" value="ECO:0007669"/>
    <property type="project" value="InterPro"/>
</dbReference>
<dbReference type="GO" id="GO:0030288">
    <property type="term" value="C:outer membrane-bounded periplasmic space"/>
    <property type="evidence" value="ECO:0007669"/>
    <property type="project" value="TreeGrafter"/>
</dbReference>
<feature type="signal peptide" evidence="3">
    <location>
        <begin position="1"/>
        <end position="21"/>
    </location>
</feature>
<sequence>MSHRLTALALFFAALTMGGCASRPISPAPPPAGTRATLAILESTDLHSNVLSYDYYKLSEDPSLGLERMATLVHAARKEFDNSLLFDAGDTIQGTALADWQARGQPLPCDRELAIYKAMDRLGYDGATIGNHEFNYGLPYLLQVTGQPLASAGDAPRRCSGPAFPLVLANVIDIATNQPLYPPTALLERSIKARTVDGARVDVPIRIGIIGFTPPPILLWDRNQLEGKVRTLGIVEAARKYAPALRAQGADLIVALSHGGIDTRAYSDTMENANWHLAREPDIDVLLLGHSHQAFPDPGNPKARYNDLPDVDNERGFINGKPAVMANMWGKSLGVIELALEWRDGHWRIDPQGTHSEVRDIRAADGTPVAADPAIAEAVRSEHEATVAYVSAPIGDSDFPMTTYFAAVGDVSALQPINMAQRDYVRRYIAENLPALKDLPVLSAAAPFKLGFGGATDFTAIEAGPLAIRSAADLYLYPNTLTAVKLDGTDLKAWLEKSASYFNQIDPSLATPQELVNRKVPSFNFDVIQGDIRYVIDISKPVGERIVDLRFGGRAVQPEQVFILATNNYRGSGGGGFPGTGSDHIVFNAPDMNRSILVDWVRQRGHLGFSEDGNDRPWRFAPLAMAGPLVFHSASGELDLARRAGLAGVQLVADDGDGLSTYSIDLGRPQ</sequence>
<dbReference type="EMBL" id="FOVF01000016">
    <property type="protein sequence ID" value="SFN34875.1"/>
    <property type="molecule type" value="Genomic_DNA"/>
</dbReference>
<evidence type="ECO:0000313" key="6">
    <source>
        <dbReference type="EMBL" id="SFN34875.1"/>
    </source>
</evidence>
<reference evidence="6 7" key="1">
    <citation type="submission" date="2016-10" db="EMBL/GenBank/DDBJ databases">
        <authorList>
            <person name="de Groot N.N."/>
        </authorList>
    </citation>
    <scope>NUCLEOTIDE SEQUENCE [LARGE SCALE GENOMIC DNA]</scope>
    <source>
        <strain evidence="6 7">CGMCC 1.7659</strain>
    </source>
</reference>
<dbReference type="Proteomes" id="UP000198575">
    <property type="component" value="Unassembled WGS sequence"/>
</dbReference>
<dbReference type="InterPro" id="IPR006146">
    <property type="entry name" value="5'-Nucleotdase_CS"/>
</dbReference>
<dbReference type="InterPro" id="IPR006179">
    <property type="entry name" value="5_nucleotidase/apyrase"/>
</dbReference>
<dbReference type="SUPFAM" id="SSF55816">
    <property type="entry name" value="5'-nucleotidase (syn. UDP-sugar hydrolase), C-terminal domain"/>
    <property type="match status" value="1"/>
</dbReference>
<evidence type="ECO:0000259" key="5">
    <source>
        <dbReference type="Pfam" id="PF02872"/>
    </source>
</evidence>
<accession>A0A1I4YA50</accession>
<name>A0A1I4YA50_9GAMM</name>
<dbReference type="InterPro" id="IPR029052">
    <property type="entry name" value="Metallo-depent_PP-like"/>
</dbReference>
<dbReference type="GO" id="GO:0009166">
    <property type="term" value="P:nucleotide catabolic process"/>
    <property type="evidence" value="ECO:0007669"/>
    <property type="project" value="InterPro"/>
</dbReference>
<protein>
    <submittedName>
        <fullName evidence="6">2',3'-cyclic-nucleotide 2'-phosphodiesterase / 3'-nucleotidase</fullName>
    </submittedName>
</protein>
<keyword evidence="2 3" id="KW-0732">Signal</keyword>
<dbReference type="Pfam" id="PF02872">
    <property type="entry name" value="5_nucleotid_C"/>
    <property type="match status" value="1"/>
</dbReference>
<dbReference type="GO" id="GO:0000166">
    <property type="term" value="F:nucleotide binding"/>
    <property type="evidence" value="ECO:0007669"/>
    <property type="project" value="UniProtKB-KW"/>
</dbReference>